<sequence>METSTDVKSTHLQTQCDLSSESKNVRIRNQGRRNEAAVREGVATFEDGGPSKMILHSGEHVYRWTKQRHAQHNNKKIKKSTWLSLALFSNADLFGLSLSASDALPHLTTSDGASSPRPGSLSDCSSFAFFDLSIGLDFFTM</sequence>
<evidence type="ECO:0000256" key="1">
    <source>
        <dbReference type="SAM" id="MobiDB-lite"/>
    </source>
</evidence>
<dbReference type="WBParaSite" id="L893_g34094.t1">
    <property type="protein sequence ID" value="L893_g34094.t1"/>
    <property type="gene ID" value="L893_g34094"/>
</dbReference>
<dbReference type="AlphaFoldDB" id="A0A1I8A955"/>
<dbReference type="Proteomes" id="UP000095287">
    <property type="component" value="Unplaced"/>
</dbReference>
<feature type="region of interest" description="Disordered" evidence="1">
    <location>
        <begin position="1"/>
        <end position="20"/>
    </location>
</feature>
<evidence type="ECO:0000313" key="2">
    <source>
        <dbReference type="Proteomes" id="UP000095287"/>
    </source>
</evidence>
<keyword evidence="2" id="KW-1185">Reference proteome</keyword>
<evidence type="ECO:0000313" key="3">
    <source>
        <dbReference type="WBParaSite" id="L893_g34094.t1"/>
    </source>
</evidence>
<accession>A0A1I8A955</accession>
<organism evidence="2 3">
    <name type="scientific">Steinernema glaseri</name>
    <dbReference type="NCBI Taxonomy" id="37863"/>
    <lineage>
        <taxon>Eukaryota</taxon>
        <taxon>Metazoa</taxon>
        <taxon>Ecdysozoa</taxon>
        <taxon>Nematoda</taxon>
        <taxon>Chromadorea</taxon>
        <taxon>Rhabditida</taxon>
        <taxon>Tylenchina</taxon>
        <taxon>Panagrolaimomorpha</taxon>
        <taxon>Strongyloidoidea</taxon>
        <taxon>Steinernematidae</taxon>
        <taxon>Steinernema</taxon>
    </lineage>
</organism>
<reference evidence="3" key="1">
    <citation type="submission" date="2016-11" db="UniProtKB">
        <authorList>
            <consortium name="WormBaseParasite"/>
        </authorList>
    </citation>
    <scope>IDENTIFICATION</scope>
</reference>
<name>A0A1I8A955_9BILA</name>
<protein>
    <submittedName>
        <fullName evidence="3">Uncharacterized protein</fullName>
    </submittedName>
</protein>
<proteinExistence type="predicted"/>